<proteinExistence type="predicted"/>
<sequence length="167" mass="19186">MADLFDNVYTHCKSFNSSECINNGERCKFREGDDGCKIENITGEVPILWDDEDRESINKVLAEHHISIENDNGIENDNNGYSTSQKHYIAKSPIEFMQTLMSKEMFVGFCIGNTVKYLMRAPFKGQLRSDLDKARQYSWWASLARKGKVVDPSEPVPKDFKTRVFIC</sequence>
<organism evidence="1 2">
    <name type="scientific">Anaerovibrio slackiae</name>
    <dbReference type="NCBI Taxonomy" id="2652309"/>
    <lineage>
        <taxon>Bacteria</taxon>
        <taxon>Bacillati</taxon>
        <taxon>Bacillota</taxon>
        <taxon>Negativicutes</taxon>
        <taxon>Selenomonadales</taxon>
        <taxon>Selenomonadaceae</taxon>
        <taxon>Anaerovibrio</taxon>
    </lineage>
</organism>
<evidence type="ECO:0000313" key="2">
    <source>
        <dbReference type="Proteomes" id="UP000433181"/>
    </source>
</evidence>
<dbReference type="GeneID" id="96778078"/>
<dbReference type="Proteomes" id="UP000433181">
    <property type="component" value="Unassembled WGS sequence"/>
</dbReference>
<dbReference type="RefSeq" id="WP_154406321.1">
    <property type="nucleotide sequence ID" value="NZ_VUNR01000005.1"/>
</dbReference>
<accession>A0A6I2UE94</accession>
<evidence type="ECO:0000313" key="1">
    <source>
        <dbReference type="EMBL" id="MSU08165.1"/>
    </source>
</evidence>
<gene>
    <name evidence="1" type="ORF">FYJ84_04050</name>
</gene>
<dbReference type="InterPro" id="IPR021739">
    <property type="entry name" value="SaV-like"/>
</dbReference>
<dbReference type="AlphaFoldDB" id="A0A6I2UE94"/>
<keyword evidence="2" id="KW-1185">Reference proteome</keyword>
<dbReference type="Pfam" id="PF11753">
    <property type="entry name" value="DUF3310"/>
    <property type="match status" value="1"/>
</dbReference>
<protein>
    <submittedName>
        <fullName evidence="1">DUF3310 domain-containing protein</fullName>
    </submittedName>
</protein>
<reference evidence="1 2" key="1">
    <citation type="submission" date="2019-08" db="EMBL/GenBank/DDBJ databases">
        <title>In-depth cultivation of the pig gut microbiome towards novel bacterial diversity and tailored functional studies.</title>
        <authorList>
            <person name="Wylensek D."/>
            <person name="Hitch T.C.A."/>
            <person name="Clavel T."/>
        </authorList>
    </citation>
    <scope>NUCLEOTIDE SEQUENCE [LARGE SCALE GENOMIC DNA]</scope>
    <source>
        <strain evidence="1 2">WCA-693-APC-5D-A</strain>
    </source>
</reference>
<dbReference type="EMBL" id="VUNR01000005">
    <property type="protein sequence ID" value="MSU08165.1"/>
    <property type="molecule type" value="Genomic_DNA"/>
</dbReference>
<comment type="caution">
    <text evidence="1">The sequence shown here is derived from an EMBL/GenBank/DDBJ whole genome shotgun (WGS) entry which is preliminary data.</text>
</comment>
<name>A0A6I2UE94_9FIRM</name>